<feature type="domain" description="Multidrug resistance protein MdtA-like beta-barrel" evidence="8">
    <location>
        <begin position="217"/>
        <end position="306"/>
    </location>
</feature>
<dbReference type="Gene3D" id="2.40.420.20">
    <property type="match status" value="1"/>
</dbReference>
<dbReference type="InterPro" id="IPR058625">
    <property type="entry name" value="MdtA-like_BSH"/>
</dbReference>
<name>A0A445N2W9_9BACT</name>
<evidence type="ECO:0000256" key="3">
    <source>
        <dbReference type="SAM" id="Coils"/>
    </source>
</evidence>
<feature type="domain" description="Multidrug resistance protein MdtA-like alpha-helical hairpin" evidence="6">
    <location>
        <begin position="111"/>
        <end position="181"/>
    </location>
</feature>
<dbReference type="Gene3D" id="2.40.30.170">
    <property type="match status" value="1"/>
</dbReference>
<dbReference type="InterPro" id="IPR058624">
    <property type="entry name" value="MdtA-like_HH"/>
</dbReference>
<dbReference type="Gene3D" id="2.40.50.100">
    <property type="match status" value="1"/>
</dbReference>
<dbReference type="InterPro" id="IPR058626">
    <property type="entry name" value="MdtA-like_b-barrel"/>
</dbReference>
<feature type="region of interest" description="Disordered" evidence="4">
    <location>
        <begin position="383"/>
        <end position="408"/>
    </location>
</feature>
<feature type="coiled-coil region" evidence="3">
    <location>
        <begin position="112"/>
        <end position="177"/>
    </location>
</feature>
<accession>A0A445N2W9</accession>
<protein>
    <submittedName>
        <fullName evidence="10">Efflux transporter, RND family, MFP subunit</fullName>
    </submittedName>
</protein>
<dbReference type="SUPFAM" id="SSF111369">
    <property type="entry name" value="HlyD-like secretion proteins"/>
    <property type="match status" value="1"/>
</dbReference>
<keyword evidence="5" id="KW-1133">Transmembrane helix</keyword>
<evidence type="ECO:0000256" key="2">
    <source>
        <dbReference type="ARBA" id="ARBA00009477"/>
    </source>
</evidence>
<keyword evidence="5" id="KW-0472">Membrane</keyword>
<dbReference type="GO" id="GO:0030313">
    <property type="term" value="C:cell envelope"/>
    <property type="evidence" value="ECO:0007669"/>
    <property type="project" value="UniProtKB-SubCell"/>
</dbReference>
<dbReference type="Pfam" id="PF25967">
    <property type="entry name" value="RND-MFP_C"/>
    <property type="match status" value="1"/>
</dbReference>
<keyword evidence="5" id="KW-0812">Transmembrane</keyword>
<dbReference type="Pfam" id="PF25876">
    <property type="entry name" value="HH_MFP_RND"/>
    <property type="match status" value="1"/>
</dbReference>
<evidence type="ECO:0000259" key="7">
    <source>
        <dbReference type="Pfam" id="PF25917"/>
    </source>
</evidence>
<proteinExistence type="inferred from homology"/>
<dbReference type="NCBIfam" id="TIGR01730">
    <property type="entry name" value="RND_mfp"/>
    <property type="match status" value="1"/>
</dbReference>
<feature type="domain" description="Multidrug resistance protein MdtA-like barrel-sandwich hybrid" evidence="7">
    <location>
        <begin position="73"/>
        <end position="204"/>
    </location>
</feature>
<dbReference type="FunFam" id="2.40.420.20:FF:000001">
    <property type="entry name" value="Efflux RND transporter periplasmic adaptor subunit"/>
    <property type="match status" value="1"/>
</dbReference>
<dbReference type="GO" id="GO:0005886">
    <property type="term" value="C:plasma membrane"/>
    <property type="evidence" value="ECO:0007669"/>
    <property type="project" value="TreeGrafter"/>
</dbReference>
<reference evidence="10" key="1">
    <citation type="submission" date="2018-01" db="EMBL/GenBank/DDBJ databases">
        <authorList>
            <person name="Regsiter A."/>
            <person name="William W."/>
        </authorList>
    </citation>
    <scope>NUCLEOTIDE SEQUENCE</scope>
    <source>
        <strain evidence="10">TRIP AH-1</strain>
    </source>
</reference>
<comment type="subcellular location">
    <subcellularLocation>
        <location evidence="1">Cell envelope</location>
    </subcellularLocation>
</comment>
<dbReference type="GO" id="GO:0046677">
    <property type="term" value="P:response to antibiotic"/>
    <property type="evidence" value="ECO:0007669"/>
    <property type="project" value="TreeGrafter"/>
</dbReference>
<dbReference type="EMBL" id="OJIN01000225">
    <property type="protein sequence ID" value="SPD76047.1"/>
    <property type="molecule type" value="Genomic_DNA"/>
</dbReference>
<comment type="similarity">
    <text evidence="2">Belongs to the membrane fusion protein (MFP) (TC 8.A.1) family.</text>
</comment>
<evidence type="ECO:0000256" key="1">
    <source>
        <dbReference type="ARBA" id="ARBA00004196"/>
    </source>
</evidence>
<evidence type="ECO:0000313" key="10">
    <source>
        <dbReference type="EMBL" id="SPD76047.1"/>
    </source>
</evidence>
<evidence type="ECO:0000259" key="6">
    <source>
        <dbReference type="Pfam" id="PF25876"/>
    </source>
</evidence>
<keyword evidence="3" id="KW-0175">Coiled coil</keyword>
<evidence type="ECO:0000259" key="9">
    <source>
        <dbReference type="Pfam" id="PF25967"/>
    </source>
</evidence>
<dbReference type="GO" id="GO:0022857">
    <property type="term" value="F:transmembrane transporter activity"/>
    <property type="evidence" value="ECO:0007669"/>
    <property type="project" value="InterPro"/>
</dbReference>
<dbReference type="AlphaFoldDB" id="A0A445N2W9"/>
<organism evidence="10">
    <name type="scientific">uncultured Desulfobacterium sp</name>
    <dbReference type="NCBI Taxonomy" id="201089"/>
    <lineage>
        <taxon>Bacteria</taxon>
        <taxon>Pseudomonadati</taxon>
        <taxon>Thermodesulfobacteriota</taxon>
        <taxon>Desulfobacteria</taxon>
        <taxon>Desulfobacterales</taxon>
        <taxon>Desulfobacteriaceae</taxon>
        <taxon>Desulfobacterium</taxon>
        <taxon>environmental samples</taxon>
    </lineage>
</organism>
<dbReference type="Pfam" id="PF25944">
    <property type="entry name" value="Beta-barrel_RND"/>
    <property type="match status" value="1"/>
</dbReference>
<dbReference type="InterPro" id="IPR058627">
    <property type="entry name" value="MdtA-like_C"/>
</dbReference>
<dbReference type="InterPro" id="IPR006143">
    <property type="entry name" value="RND_pump_MFP"/>
</dbReference>
<feature type="domain" description="Multidrug resistance protein MdtA-like C-terminal permuted SH3" evidence="9">
    <location>
        <begin position="313"/>
        <end position="371"/>
    </location>
</feature>
<evidence type="ECO:0000256" key="5">
    <source>
        <dbReference type="SAM" id="Phobius"/>
    </source>
</evidence>
<feature type="transmembrane region" description="Helical" evidence="5">
    <location>
        <begin position="9"/>
        <end position="29"/>
    </location>
</feature>
<gene>
    <name evidence="10" type="ORF">PITCH_A80042</name>
</gene>
<dbReference type="Pfam" id="PF25917">
    <property type="entry name" value="BSH_RND"/>
    <property type="match status" value="1"/>
</dbReference>
<evidence type="ECO:0000256" key="4">
    <source>
        <dbReference type="SAM" id="MobiDB-lite"/>
    </source>
</evidence>
<dbReference type="PANTHER" id="PTHR30158">
    <property type="entry name" value="ACRA/E-RELATED COMPONENT OF DRUG EFFLUX TRANSPORTER"/>
    <property type="match status" value="1"/>
</dbReference>
<dbReference type="Gene3D" id="1.10.287.470">
    <property type="entry name" value="Helix hairpin bin"/>
    <property type="match status" value="1"/>
</dbReference>
<evidence type="ECO:0000259" key="8">
    <source>
        <dbReference type="Pfam" id="PF25944"/>
    </source>
</evidence>
<sequence>MDKIGKNNLLGYVGSVTNHIILILLLFFLTPACKGKVEAPAASPPVVVVIKIVPKDVPVGFEYVAQTQSSHLVNIQARVSGFLDRRLYTEGSVVKEGQVLFQIDPKPFQVQLDQAKAALAKQEAALETARVNLERTKPLTEQNALSQKDLDDATGQYQSAAAAVEQAKAQLEAAKLDLSYTTITTPVTGVSSSARQTEGTFINPENSLLTTVSVLSPMWVNFSISENELQKYRDQMAKGLLRPPLRNKTYEVEIILVDGSVYPHKGRMTFAEPSYNPQTGTFLIRASVQNPDGILRPNQYVRARLKGAVRPGAILVPQRAVQQGSKGHFVWVVGDDHKVEQRPVTVGGWHEHDWFIFEGLRNGDRVVVDGGLTLRPGTTVSIKPAEGVDSPVSSRPASPETGLVKLEK</sequence>